<accession>A0AAE0U1W2</accession>
<proteinExistence type="predicted"/>
<gene>
    <name evidence="2" type="ORF">B0H63DRAFT_509545</name>
</gene>
<keyword evidence="1" id="KW-0732">Signal</keyword>
<dbReference type="AlphaFoldDB" id="A0AAE0U1W2"/>
<organism evidence="2 3">
    <name type="scientific">Podospora didyma</name>
    <dbReference type="NCBI Taxonomy" id="330526"/>
    <lineage>
        <taxon>Eukaryota</taxon>
        <taxon>Fungi</taxon>
        <taxon>Dikarya</taxon>
        <taxon>Ascomycota</taxon>
        <taxon>Pezizomycotina</taxon>
        <taxon>Sordariomycetes</taxon>
        <taxon>Sordariomycetidae</taxon>
        <taxon>Sordariales</taxon>
        <taxon>Podosporaceae</taxon>
        <taxon>Podospora</taxon>
    </lineage>
</organism>
<keyword evidence="3" id="KW-1185">Reference proteome</keyword>
<comment type="caution">
    <text evidence="2">The sequence shown here is derived from an EMBL/GenBank/DDBJ whole genome shotgun (WGS) entry which is preliminary data.</text>
</comment>
<feature type="signal peptide" evidence="1">
    <location>
        <begin position="1"/>
        <end position="21"/>
    </location>
</feature>
<feature type="chain" id="PRO_5042051544" description="Secreted protein" evidence="1">
    <location>
        <begin position="22"/>
        <end position="170"/>
    </location>
</feature>
<sequence length="170" mass="18959">MFPKFATVAAVVLAVLPSTFAAPAAEPVSAVENIFKRDGEDCASPRYMALGQVEFHNRAAIVAVLKYSYDRQTWNKVGGVQGPQVYSGGNYEYDRDAELRNIIRDTDFWLEVCDFAFNGCWPVGTQETNFRIPSSGSEWVASITFDVESHLSTGKAKCIVDRQMQDAWYP</sequence>
<dbReference type="Proteomes" id="UP001285441">
    <property type="component" value="Unassembled WGS sequence"/>
</dbReference>
<evidence type="ECO:0000313" key="3">
    <source>
        <dbReference type="Proteomes" id="UP001285441"/>
    </source>
</evidence>
<reference evidence="2" key="1">
    <citation type="journal article" date="2023" name="Mol. Phylogenet. Evol.">
        <title>Genome-scale phylogeny and comparative genomics of the fungal order Sordariales.</title>
        <authorList>
            <person name="Hensen N."/>
            <person name="Bonometti L."/>
            <person name="Westerberg I."/>
            <person name="Brannstrom I.O."/>
            <person name="Guillou S."/>
            <person name="Cros-Aarteil S."/>
            <person name="Calhoun S."/>
            <person name="Haridas S."/>
            <person name="Kuo A."/>
            <person name="Mondo S."/>
            <person name="Pangilinan J."/>
            <person name="Riley R."/>
            <person name="LaButti K."/>
            <person name="Andreopoulos B."/>
            <person name="Lipzen A."/>
            <person name="Chen C."/>
            <person name="Yan M."/>
            <person name="Daum C."/>
            <person name="Ng V."/>
            <person name="Clum A."/>
            <person name="Steindorff A."/>
            <person name="Ohm R.A."/>
            <person name="Martin F."/>
            <person name="Silar P."/>
            <person name="Natvig D.O."/>
            <person name="Lalanne C."/>
            <person name="Gautier V."/>
            <person name="Ament-Velasquez S.L."/>
            <person name="Kruys A."/>
            <person name="Hutchinson M.I."/>
            <person name="Powell A.J."/>
            <person name="Barry K."/>
            <person name="Miller A.N."/>
            <person name="Grigoriev I.V."/>
            <person name="Debuchy R."/>
            <person name="Gladieux P."/>
            <person name="Hiltunen Thoren M."/>
            <person name="Johannesson H."/>
        </authorList>
    </citation>
    <scope>NUCLEOTIDE SEQUENCE</scope>
    <source>
        <strain evidence="2">CBS 232.78</strain>
    </source>
</reference>
<evidence type="ECO:0000313" key="2">
    <source>
        <dbReference type="EMBL" id="KAK3387832.1"/>
    </source>
</evidence>
<evidence type="ECO:0000256" key="1">
    <source>
        <dbReference type="SAM" id="SignalP"/>
    </source>
</evidence>
<dbReference type="EMBL" id="JAULSW010000003">
    <property type="protein sequence ID" value="KAK3387832.1"/>
    <property type="molecule type" value="Genomic_DNA"/>
</dbReference>
<reference evidence="2" key="2">
    <citation type="submission" date="2023-06" db="EMBL/GenBank/DDBJ databases">
        <authorList>
            <consortium name="Lawrence Berkeley National Laboratory"/>
            <person name="Haridas S."/>
            <person name="Hensen N."/>
            <person name="Bonometti L."/>
            <person name="Westerberg I."/>
            <person name="Brannstrom I.O."/>
            <person name="Guillou S."/>
            <person name="Cros-Aarteil S."/>
            <person name="Calhoun S."/>
            <person name="Kuo A."/>
            <person name="Mondo S."/>
            <person name="Pangilinan J."/>
            <person name="Riley R."/>
            <person name="LaButti K."/>
            <person name="Andreopoulos B."/>
            <person name="Lipzen A."/>
            <person name="Chen C."/>
            <person name="Yanf M."/>
            <person name="Daum C."/>
            <person name="Ng V."/>
            <person name="Clum A."/>
            <person name="Steindorff A."/>
            <person name="Ohm R."/>
            <person name="Martin F."/>
            <person name="Silar P."/>
            <person name="Natvig D."/>
            <person name="Lalanne C."/>
            <person name="Gautier V."/>
            <person name="Ament-velasquez S.L."/>
            <person name="Kruys A."/>
            <person name="Hutchinson M.I."/>
            <person name="Powell A.J."/>
            <person name="Barry K."/>
            <person name="Miller A.N."/>
            <person name="Grigoriev I.V."/>
            <person name="Debuchy R."/>
            <person name="Gladieux P."/>
            <person name="Thoren M.H."/>
            <person name="Johannesson H."/>
        </authorList>
    </citation>
    <scope>NUCLEOTIDE SEQUENCE</scope>
    <source>
        <strain evidence="2">CBS 232.78</strain>
    </source>
</reference>
<evidence type="ECO:0008006" key="4">
    <source>
        <dbReference type="Google" id="ProtNLM"/>
    </source>
</evidence>
<name>A0AAE0U1W2_9PEZI</name>
<protein>
    <recommendedName>
        <fullName evidence="4">Secreted protein</fullName>
    </recommendedName>
</protein>